<evidence type="ECO:0000313" key="1">
    <source>
        <dbReference type="EMBL" id="AUO18260.1"/>
    </source>
</evidence>
<dbReference type="RefSeq" id="WP_102364614.1">
    <property type="nucleotide sequence ID" value="NZ_CP020991.1"/>
</dbReference>
<dbReference type="InterPro" id="IPR006379">
    <property type="entry name" value="HAD-SF_hydro_IIB"/>
</dbReference>
<dbReference type="AlphaFoldDB" id="A0A2K9NZ07"/>
<dbReference type="InterPro" id="IPR000150">
    <property type="entry name" value="Cof"/>
</dbReference>
<dbReference type="PANTHER" id="PTHR10000:SF25">
    <property type="entry name" value="PHOSPHATASE YKRA-RELATED"/>
    <property type="match status" value="1"/>
</dbReference>
<dbReference type="Proteomes" id="UP000235589">
    <property type="component" value="Chromosome"/>
</dbReference>
<dbReference type="SFLD" id="SFLDG01140">
    <property type="entry name" value="C2.B:_Phosphomannomutase_and_P"/>
    <property type="match status" value="1"/>
</dbReference>
<dbReference type="Gene3D" id="3.30.1240.10">
    <property type="match status" value="1"/>
</dbReference>
<proteinExistence type="predicted"/>
<dbReference type="PANTHER" id="PTHR10000">
    <property type="entry name" value="PHOSPHOSERINE PHOSPHATASE"/>
    <property type="match status" value="1"/>
</dbReference>
<dbReference type="Gene3D" id="3.40.50.1000">
    <property type="entry name" value="HAD superfamily/HAD-like"/>
    <property type="match status" value="1"/>
</dbReference>
<accession>A0A2K9NZ07</accession>
<protein>
    <submittedName>
        <fullName evidence="1">HAD-superfamily hydrolase, subfamily IIB</fullName>
    </submittedName>
</protein>
<dbReference type="GeneID" id="98061508"/>
<organism evidence="1 2">
    <name type="scientific">Monoglobus pectinilyticus</name>
    <dbReference type="NCBI Taxonomy" id="1981510"/>
    <lineage>
        <taxon>Bacteria</taxon>
        <taxon>Bacillati</taxon>
        <taxon>Bacillota</taxon>
        <taxon>Clostridia</taxon>
        <taxon>Monoglobales</taxon>
        <taxon>Monoglobaceae</taxon>
        <taxon>Monoglobus</taxon>
    </lineage>
</organism>
<sequence>MKNYRGAVFFDFDGTLVDEGEKIFIPTKSTKDSIQKLQENNFMVGLATGRARCYVPETGIDFDCYITSNGACATVNGEYIINDKLTTNELTELISYFDENNYGYITENHDACYYSKNNYESFMEMMNHFNISMNCFFPMPEDINIVQANKMMFTYNGDKLFSKLIENFGDKYNITKHRSNPSGDLVKQNISKASGINQIMKHFKLDLNDTYAFGDGDNDYDMLKTVGYGIAMGKHTKQLENIASFVTETVLNEGITVGLKNYGLI</sequence>
<dbReference type="EMBL" id="CP020991">
    <property type="protein sequence ID" value="AUO18260.1"/>
    <property type="molecule type" value="Genomic_DNA"/>
</dbReference>
<dbReference type="KEGG" id="mpec:B9O19_00075"/>
<dbReference type="GO" id="GO:0000287">
    <property type="term" value="F:magnesium ion binding"/>
    <property type="evidence" value="ECO:0007669"/>
    <property type="project" value="TreeGrafter"/>
</dbReference>
<evidence type="ECO:0000313" key="2">
    <source>
        <dbReference type="Proteomes" id="UP000235589"/>
    </source>
</evidence>
<reference evidence="1 2" key="1">
    <citation type="submission" date="2017-04" db="EMBL/GenBank/DDBJ databases">
        <title>Monoglobus pectinilyticus 14 draft genome.</title>
        <authorList>
            <person name="Kim C."/>
            <person name="Rosendale D.I."/>
            <person name="Kelly W.J."/>
            <person name="Tannock G.W."/>
            <person name="Patchett M.L."/>
            <person name="Jordens J.Z."/>
        </authorList>
    </citation>
    <scope>NUCLEOTIDE SEQUENCE [LARGE SCALE GENOMIC DNA]</scope>
    <source>
        <strain evidence="1 2">14</strain>
    </source>
</reference>
<dbReference type="InterPro" id="IPR023214">
    <property type="entry name" value="HAD_sf"/>
</dbReference>
<dbReference type="NCBIfam" id="TIGR01484">
    <property type="entry name" value="HAD-SF-IIB"/>
    <property type="match status" value="1"/>
</dbReference>
<keyword evidence="2" id="KW-1185">Reference proteome</keyword>
<dbReference type="GO" id="GO:0016791">
    <property type="term" value="F:phosphatase activity"/>
    <property type="evidence" value="ECO:0007669"/>
    <property type="project" value="TreeGrafter"/>
</dbReference>
<dbReference type="SFLD" id="SFLDS00003">
    <property type="entry name" value="Haloacid_Dehalogenase"/>
    <property type="match status" value="1"/>
</dbReference>
<dbReference type="OrthoDB" id="9810101at2"/>
<dbReference type="GO" id="GO:0005829">
    <property type="term" value="C:cytosol"/>
    <property type="evidence" value="ECO:0007669"/>
    <property type="project" value="TreeGrafter"/>
</dbReference>
<name>A0A2K9NZ07_9FIRM</name>
<dbReference type="SUPFAM" id="SSF56784">
    <property type="entry name" value="HAD-like"/>
    <property type="match status" value="1"/>
</dbReference>
<dbReference type="NCBIfam" id="TIGR00099">
    <property type="entry name" value="Cof-subfamily"/>
    <property type="match status" value="1"/>
</dbReference>
<keyword evidence="1" id="KW-0378">Hydrolase</keyword>
<dbReference type="InterPro" id="IPR036412">
    <property type="entry name" value="HAD-like_sf"/>
</dbReference>
<dbReference type="Pfam" id="PF08282">
    <property type="entry name" value="Hydrolase_3"/>
    <property type="match status" value="1"/>
</dbReference>
<gene>
    <name evidence="1" type="ORF">B9O19_00075</name>
</gene>